<proteinExistence type="predicted"/>
<dbReference type="InterPro" id="IPR036641">
    <property type="entry name" value="HPT_dom_sf"/>
</dbReference>
<evidence type="ECO:0000259" key="17">
    <source>
        <dbReference type="PROSITE" id="PS50113"/>
    </source>
</evidence>
<feature type="modified residue" description="Phosphohistidine" evidence="12">
    <location>
        <position position="1385"/>
    </location>
</feature>
<feature type="domain" description="Histidine kinase" evidence="14">
    <location>
        <begin position="829"/>
        <end position="1049"/>
    </location>
</feature>
<dbReference type="SUPFAM" id="SSF52172">
    <property type="entry name" value="CheY-like"/>
    <property type="match status" value="1"/>
</dbReference>
<keyword evidence="20" id="KW-1185">Reference proteome</keyword>
<reference evidence="20" key="1">
    <citation type="journal article" date="2019" name="Int. J. Syst. Evol. Microbiol.">
        <title>The Global Catalogue of Microorganisms (GCM) 10K type strain sequencing project: providing services to taxonomists for standard genome sequencing and annotation.</title>
        <authorList>
            <consortium name="The Broad Institute Genomics Platform"/>
            <consortium name="The Broad Institute Genome Sequencing Center for Infectious Disease"/>
            <person name="Wu L."/>
            <person name="Ma J."/>
        </authorList>
    </citation>
    <scope>NUCLEOTIDE SEQUENCE [LARGE SCALE GENOMIC DNA]</scope>
    <source>
        <strain evidence="20">JCM 19134</strain>
    </source>
</reference>
<evidence type="ECO:0000256" key="1">
    <source>
        <dbReference type="ARBA" id="ARBA00000085"/>
    </source>
</evidence>
<evidence type="ECO:0000256" key="4">
    <source>
        <dbReference type="ARBA" id="ARBA00022475"/>
    </source>
</evidence>
<dbReference type="InterPro" id="IPR000700">
    <property type="entry name" value="PAS-assoc_C"/>
</dbReference>
<dbReference type="InterPro" id="IPR011006">
    <property type="entry name" value="CheY-like_superfamily"/>
</dbReference>
<dbReference type="SMART" id="SM00091">
    <property type="entry name" value="PAS"/>
    <property type="match status" value="4"/>
</dbReference>
<dbReference type="SUPFAM" id="SSF47226">
    <property type="entry name" value="Histidine-containing phosphotransfer domain, HPT domain"/>
    <property type="match status" value="1"/>
</dbReference>
<dbReference type="CDD" id="cd17546">
    <property type="entry name" value="REC_hyHK_CKI1_RcsC-like"/>
    <property type="match status" value="1"/>
</dbReference>
<evidence type="ECO:0000256" key="2">
    <source>
        <dbReference type="ARBA" id="ARBA00004651"/>
    </source>
</evidence>
<gene>
    <name evidence="19" type="ORF">GCM10025791_28370</name>
</gene>
<dbReference type="Pfam" id="PF00072">
    <property type="entry name" value="Response_reg"/>
    <property type="match status" value="1"/>
</dbReference>
<sequence>MLVDYFRLQNQQQDTFFNSNTQLAAAQLQSQVNALEVAAIALNESLAAALPGAGQLSDDAAASTSTSFNANDYWADAPAAVGAALLAQSAGFGALWIGEAPAGLAFTGGQSGDGYYYWHHANPNSALANHAKPLTAALKAAVERHLQFAEGGTATVLTIKDPQNNNLGLLVFVPMSRQLSPPSVAVGTYVILSPFDSQPLAALGLRLILPDSGVNQTVYQSPLWRTSEPSRWQHGIDLWGRQAQLELQYPQAPSFAFAFTMAALGLVIAGWVLGRRWASPKLKGQANTAQSGFAQPLVGADATHLPGKILAKIPQSVAYVDAHRTVQYASPDFARLFNQPVERMLGQPLVDFIHPALMSRLQSCLDKALAGVEQVIENNYHNDDGGLDYVVSRVIPDGDAGEVQGVVVICYDSTELIESERQLSRAVRENEALMHTIDQQLLFGILDTDNLLVEVNDYACHTMGMSRHRLLGKPLDDERGVALDKTVWAQALACAHEGEIWRGEVVTKRANGEFLCLQGVVVPAFNEHGELECIYTVGMNTTQAKVLLTERDHLNVLFQGVLSTDAGVGIITTDTDGVITLFNRGAELLFGYSGDELVGLRSLSDIVSIENINRPLSEFLAGNAADKLIGANAIECRRKDTTLFPAQLSSSVMKDDKGKPSGYVIFVKNVADEIARQTLLLEKTQQLEIASEVAGLGVWTWNTQNNFFHWNRRMYQLFEEDEHTLPTPSASYFLSRVHPDDREGMSKRISKAAERSGRHEMDFRIYDKAGDVRYLRVNSFVENQPLGTSAMVTGTVLDVSQQLQQENTLRQAIQNADASSSAKSQFLANMSHEIRTPLNAVLGMLQLLQNTSLDKLQQEYALDAAQAAQTLLELLNSILDFSKIEASKLEIDIHSFSMLALMRDLAVVVGSNKKQPVRIVFDVPSDLPSKLLGDATRLKQVLLNLASNAMKFTSHGYVQLRVLKVQKDNNNILLRFEVNDTGIGISKHQQERLFTGFAQAEASTTRKYGGTGLGLAISKKLVELLGGKLHLLSDLGQGTQFWFDLSFPVTDATPLVSGGSTVSGTTAFVISDEPIVARLLTQQLNRMGVTVRCYRQNDLTSVPEISPAMILAPKQVTVAEPVAQWLQQLSVPLIQIGAAGSAEDSSELLLCDPFLPDQIASVVKQALGTKAELPSAATSQPQRLLGFNLLVVEDNMVNRMVAKRLLEQQGANVAMAEGGLSGVAMVTDSEQNFDAVLMDIQMPDIDGYEACRRIRATGRFDGLPILALTANAGKDDKDQCVACGMDGHLVKPMEMDTIVTMLLSLVRSSAMPDENESPMPQENSGSINPTEIVEPFVSISRRFGDNNVLLGMVLNKFIPEVNQQMAQLKQHVAADDHLAVVESLHTLKGVAATVGAKALSAEFAKLEQQLKTDQQLQPVELLSEHILVGVDQLVIASDHALRTQFKEQGIAVEG</sequence>
<feature type="domain" description="Response regulatory" evidence="15">
    <location>
        <begin position="1188"/>
        <end position="1306"/>
    </location>
</feature>
<protein>
    <recommendedName>
        <fullName evidence="3">histidine kinase</fullName>
        <ecNumber evidence="3">2.7.13.3</ecNumber>
    </recommendedName>
</protein>
<keyword evidence="4" id="KW-1003">Cell membrane</keyword>
<dbReference type="GO" id="GO:0005886">
    <property type="term" value="C:plasma membrane"/>
    <property type="evidence" value="ECO:0007669"/>
    <property type="project" value="UniProtKB-SubCell"/>
</dbReference>
<evidence type="ECO:0000256" key="3">
    <source>
        <dbReference type="ARBA" id="ARBA00012438"/>
    </source>
</evidence>
<dbReference type="Proteomes" id="UP001409585">
    <property type="component" value="Unassembled WGS sequence"/>
</dbReference>
<dbReference type="Pfam" id="PF08448">
    <property type="entry name" value="PAS_4"/>
    <property type="match status" value="1"/>
</dbReference>
<evidence type="ECO:0000259" key="15">
    <source>
        <dbReference type="PROSITE" id="PS50110"/>
    </source>
</evidence>
<dbReference type="EC" id="2.7.13.3" evidence="3"/>
<keyword evidence="11" id="KW-0472">Membrane</keyword>
<comment type="caution">
    <text evidence="19">The sequence shown here is derived from an EMBL/GenBank/DDBJ whole genome shotgun (WGS) entry which is preliminary data.</text>
</comment>
<evidence type="ECO:0000256" key="10">
    <source>
        <dbReference type="ARBA" id="ARBA00023012"/>
    </source>
</evidence>
<name>A0AAV3U3X2_9ALTE</name>
<dbReference type="Pfam" id="PF08447">
    <property type="entry name" value="PAS_3"/>
    <property type="match status" value="1"/>
</dbReference>
<comment type="subcellular location">
    <subcellularLocation>
        <location evidence="2">Cell membrane</location>
        <topology evidence="2">Multi-pass membrane protein</topology>
    </subcellularLocation>
</comment>
<dbReference type="InterPro" id="IPR035965">
    <property type="entry name" value="PAS-like_dom_sf"/>
</dbReference>
<dbReference type="PROSITE" id="PS50112">
    <property type="entry name" value="PAS"/>
    <property type="match status" value="2"/>
</dbReference>
<dbReference type="GO" id="GO:0005524">
    <property type="term" value="F:ATP binding"/>
    <property type="evidence" value="ECO:0007669"/>
    <property type="project" value="UniProtKB-KW"/>
</dbReference>
<feature type="domain" description="PAS" evidence="16">
    <location>
        <begin position="308"/>
        <end position="372"/>
    </location>
</feature>
<evidence type="ECO:0000256" key="5">
    <source>
        <dbReference type="ARBA" id="ARBA00022553"/>
    </source>
</evidence>
<dbReference type="PROSITE" id="PS50109">
    <property type="entry name" value="HIS_KIN"/>
    <property type="match status" value="1"/>
</dbReference>
<dbReference type="CDD" id="cd00082">
    <property type="entry name" value="HisKA"/>
    <property type="match status" value="1"/>
</dbReference>
<dbReference type="SMART" id="SM00448">
    <property type="entry name" value="REC"/>
    <property type="match status" value="1"/>
</dbReference>
<dbReference type="SUPFAM" id="SSF47384">
    <property type="entry name" value="Homodimeric domain of signal transducing histidine kinase"/>
    <property type="match status" value="1"/>
</dbReference>
<dbReference type="InterPro" id="IPR036890">
    <property type="entry name" value="HATPase_C_sf"/>
</dbReference>
<dbReference type="Pfam" id="PF01627">
    <property type="entry name" value="Hpt"/>
    <property type="match status" value="1"/>
</dbReference>
<dbReference type="InterPro" id="IPR003661">
    <property type="entry name" value="HisK_dim/P_dom"/>
</dbReference>
<evidence type="ECO:0000259" key="16">
    <source>
        <dbReference type="PROSITE" id="PS50112"/>
    </source>
</evidence>
<dbReference type="FunFam" id="3.30.565.10:FF:000010">
    <property type="entry name" value="Sensor histidine kinase RcsC"/>
    <property type="match status" value="1"/>
</dbReference>
<keyword evidence="9" id="KW-1133">Transmembrane helix</keyword>
<evidence type="ECO:0000313" key="20">
    <source>
        <dbReference type="Proteomes" id="UP001409585"/>
    </source>
</evidence>
<comment type="catalytic activity">
    <reaction evidence="1">
        <text>ATP + protein L-histidine = ADP + protein N-phospho-L-histidine.</text>
        <dbReference type="EC" id="2.7.13.3"/>
    </reaction>
</comment>
<dbReference type="InterPro" id="IPR013656">
    <property type="entry name" value="PAS_4"/>
</dbReference>
<keyword evidence="6" id="KW-0812">Transmembrane</keyword>
<dbReference type="Gene3D" id="1.10.287.130">
    <property type="match status" value="1"/>
</dbReference>
<evidence type="ECO:0000256" key="8">
    <source>
        <dbReference type="ARBA" id="ARBA00022840"/>
    </source>
</evidence>
<keyword evidence="10" id="KW-0902">Two-component regulatory system</keyword>
<dbReference type="CDD" id="cd16922">
    <property type="entry name" value="HATPase_EvgS-ArcB-TorS-like"/>
    <property type="match status" value="1"/>
</dbReference>
<dbReference type="InterPro" id="IPR005467">
    <property type="entry name" value="His_kinase_dom"/>
</dbReference>
<dbReference type="GO" id="GO:0000155">
    <property type="term" value="F:phosphorelay sensor kinase activity"/>
    <property type="evidence" value="ECO:0007669"/>
    <property type="project" value="InterPro"/>
</dbReference>
<dbReference type="Pfam" id="PF13426">
    <property type="entry name" value="PAS_9"/>
    <property type="match status" value="2"/>
</dbReference>
<dbReference type="Gene3D" id="1.20.120.160">
    <property type="entry name" value="HPT domain"/>
    <property type="match status" value="1"/>
</dbReference>
<dbReference type="PANTHER" id="PTHR45339">
    <property type="entry name" value="HYBRID SIGNAL TRANSDUCTION HISTIDINE KINASE J"/>
    <property type="match status" value="1"/>
</dbReference>
<evidence type="ECO:0000256" key="13">
    <source>
        <dbReference type="PROSITE-ProRule" id="PRU00169"/>
    </source>
</evidence>
<dbReference type="SUPFAM" id="SSF55874">
    <property type="entry name" value="ATPase domain of HSP90 chaperone/DNA topoisomerase II/histidine kinase"/>
    <property type="match status" value="1"/>
</dbReference>
<dbReference type="PRINTS" id="PR00344">
    <property type="entry name" value="BCTRLSENSOR"/>
</dbReference>
<dbReference type="PROSITE" id="PS50113">
    <property type="entry name" value="PAC"/>
    <property type="match status" value="1"/>
</dbReference>
<evidence type="ECO:0000256" key="11">
    <source>
        <dbReference type="ARBA" id="ARBA00023136"/>
    </source>
</evidence>
<dbReference type="SUPFAM" id="SSF55785">
    <property type="entry name" value="PYP-like sensor domain (PAS domain)"/>
    <property type="match status" value="4"/>
</dbReference>
<keyword evidence="5 13" id="KW-0597">Phosphoprotein</keyword>
<dbReference type="SMART" id="SM00388">
    <property type="entry name" value="HisKA"/>
    <property type="match status" value="1"/>
</dbReference>
<feature type="domain" description="PAC" evidence="17">
    <location>
        <begin position="759"/>
        <end position="811"/>
    </location>
</feature>
<organism evidence="19 20">
    <name type="scientific">Halioxenophilus aromaticivorans</name>
    <dbReference type="NCBI Taxonomy" id="1306992"/>
    <lineage>
        <taxon>Bacteria</taxon>
        <taxon>Pseudomonadati</taxon>
        <taxon>Pseudomonadota</taxon>
        <taxon>Gammaproteobacteria</taxon>
        <taxon>Alteromonadales</taxon>
        <taxon>Alteromonadaceae</taxon>
        <taxon>Halioxenophilus</taxon>
    </lineage>
</organism>
<dbReference type="InterPro" id="IPR001789">
    <property type="entry name" value="Sig_transdc_resp-reg_receiver"/>
</dbReference>
<dbReference type="Gene3D" id="3.30.450.20">
    <property type="entry name" value="PAS domain"/>
    <property type="match status" value="4"/>
</dbReference>
<dbReference type="SMART" id="SM00387">
    <property type="entry name" value="HATPase_c"/>
    <property type="match status" value="1"/>
</dbReference>
<keyword evidence="8" id="KW-0067">ATP-binding</keyword>
<evidence type="ECO:0000256" key="7">
    <source>
        <dbReference type="ARBA" id="ARBA00022741"/>
    </source>
</evidence>
<evidence type="ECO:0000259" key="14">
    <source>
        <dbReference type="PROSITE" id="PS50109"/>
    </source>
</evidence>
<evidence type="ECO:0000313" key="19">
    <source>
        <dbReference type="EMBL" id="GAA4947185.1"/>
    </source>
</evidence>
<accession>A0AAV3U3X2</accession>
<dbReference type="InterPro" id="IPR008207">
    <property type="entry name" value="Sig_transdc_His_kin_Hpt_dom"/>
</dbReference>
<evidence type="ECO:0000256" key="6">
    <source>
        <dbReference type="ARBA" id="ARBA00022692"/>
    </source>
</evidence>
<dbReference type="EMBL" id="BAABLX010000026">
    <property type="protein sequence ID" value="GAA4947185.1"/>
    <property type="molecule type" value="Genomic_DNA"/>
</dbReference>
<feature type="modified residue" description="4-aspartylphosphate" evidence="13">
    <location>
        <position position="1239"/>
    </location>
</feature>
<feature type="domain" description="PAS" evidence="16">
    <location>
        <begin position="570"/>
        <end position="611"/>
    </location>
</feature>
<dbReference type="InterPro" id="IPR000014">
    <property type="entry name" value="PAS"/>
</dbReference>
<dbReference type="InterPro" id="IPR036097">
    <property type="entry name" value="HisK_dim/P_sf"/>
</dbReference>
<dbReference type="PROSITE" id="PS50110">
    <property type="entry name" value="RESPONSE_REGULATORY"/>
    <property type="match status" value="1"/>
</dbReference>
<dbReference type="PANTHER" id="PTHR45339:SF1">
    <property type="entry name" value="HYBRID SIGNAL TRANSDUCTION HISTIDINE KINASE J"/>
    <property type="match status" value="1"/>
</dbReference>
<dbReference type="NCBIfam" id="TIGR00229">
    <property type="entry name" value="sensory_box"/>
    <property type="match status" value="3"/>
</dbReference>
<dbReference type="InterPro" id="IPR004358">
    <property type="entry name" value="Sig_transdc_His_kin-like_C"/>
</dbReference>
<dbReference type="SMART" id="SM00086">
    <property type="entry name" value="PAC"/>
    <property type="match status" value="4"/>
</dbReference>
<dbReference type="Pfam" id="PF00512">
    <property type="entry name" value="HisKA"/>
    <property type="match status" value="1"/>
</dbReference>
<evidence type="ECO:0000256" key="9">
    <source>
        <dbReference type="ARBA" id="ARBA00022989"/>
    </source>
</evidence>
<dbReference type="Gene3D" id="3.30.565.10">
    <property type="entry name" value="Histidine kinase-like ATPase, C-terminal domain"/>
    <property type="match status" value="1"/>
</dbReference>
<keyword evidence="7" id="KW-0547">Nucleotide-binding</keyword>
<dbReference type="InterPro" id="IPR001610">
    <property type="entry name" value="PAC"/>
</dbReference>
<dbReference type="Pfam" id="PF02518">
    <property type="entry name" value="HATPase_c"/>
    <property type="match status" value="1"/>
</dbReference>
<dbReference type="InterPro" id="IPR003594">
    <property type="entry name" value="HATPase_dom"/>
</dbReference>
<dbReference type="Gene3D" id="3.40.50.2300">
    <property type="match status" value="1"/>
</dbReference>
<dbReference type="InterPro" id="IPR013655">
    <property type="entry name" value="PAS_fold_3"/>
</dbReference>
<evidence type="ECO:0000259" key="18">
    <source>
        <dbReference type="PROSITE" id="PS50894"/>
    </source>
</evidence>
<evidence type="ECO:0000256" key="12">
    <source>
        <dbReference type="PROSITE-ProRule" id="PRU00110"/>
    </source>
</evidence>
<dbReference type="CDD" id="cd00088">
    <property type="entry name" value="HPT"/>
    <property type="match status" value="1"/>
</dbReference>
<dbReference type="CDD" id="cd00130">
    <property type="entry name" value="PAS"/>
    <property type="match status" value="4"/>
</dbReference>
<feature type="domain" description="HPt" evidence="18">
    <location>
        <begin position="1346"/>
        <end position="1444"/>
    </location>
</feature>
<dbReference type="PROSITE" id="PS50894">
    <property type="entry name" value="HPT"/>
    <property type="match status" value="1"/>
</dbReference>